<dbReference type="Gene3D" id="3.30.750.140">
    <property type="match status" value="1"/>
</dbReference>
<dbReference type="CDD" id="cd17470">
    <property type="entry name" value="T3SS_Flik_C"/>
    <property type="match status" value="1"/>
</dbReference>
<evidence type="ECO:0000313" key="3">
    <source>
        <dbReference type="EMBL" id="AXK44147.1"/>
    </source>
</evidence>
<reference evidence="3 4" key="1">
    <citation type="submission" date="2018-07" db="EMBL/GenBank/DDBJ databases">
        <title>Genome sequence of Erythrobacter strain YH-07, an antagonistic bacterium isolated from Yellow Sea.</title>
        <authorList>
            <person name="Tang T."/>
            <person name="Liu Q."/>
            <person name="Sun X."/>
        </authorList>
    </citation>
    <scope>NUCLEOTIDE SEQUENCE [LARGE SCALE GENOMIC DNA]</scope>
    <source>
        <strain evidence="3 4">YH-07</strain>
        <plasmid evidence="3 4">unnamed</plasmid>
    </source>
</reference>
<dbReference type="Proteomes" id="UP000254508">
    <property type="component" value="Plasmid unnamed"/>
</dbReference>
<dbReference type="Pfam" id="PF02120">
    <property type="entry name" value="Flg_hook"/>
    <property type="match status" value="1"/>
</dbReference>
<protein>
    <recommendedName>
        <fullName evidence="2">Flagellar hook-length control protein-like C-terminal domain-containing protein</fullName>
    </recommendedName>
</protein>
<feature type="region of interest" description="Disordered" evidence="1">
    <location>
        <begin position="470"/>
        <end position="508"/>
    </location>
</feature>
<feature type="region of interest" description="Disordered" evidence="1">
    <location>
        <begin position="185"/>
        <end position="206"/>
    </location>
</feature>
<keyword evidence="3" id="KW-0614">Plasmid</keyword>
<feature type="compositionally biased region" description="Polar residues" evidence="1">
    <location>
        <begin position="280"/>
        <end position="293"/>
    </location>
</feature>
<dbReference type="KEGG" id="err:DVR09_17005"/>
<feature type="region of interest" description="Disordered" evidence="1">
    <location>
        <begin position="280"/>
        <end position="313"/>
    </location>
</feature>
<evidence type="ECO:0000313" key="4">
    <source>
        <dbReference type="Proteomes" id="UP000254508"/>
    </source>
</evidence>
<proteinExistence type="predicted"/>
<gene>
    <name evidence="3" type="ORF">DVR09_17005</name>
</gene>
<evidence type="ECO:0000256" key="1">
    <source>
        <dbReference type="SAM" id="MobiDB-lite"/>
    </source>
</evidence>
<feature type="domain" description="Flagellar hook-length control protein-like C-terminal" evidence="2">
    <location>
        <begin position="397"/>
        <end position="478"/>
    </location>
</feature>
<dbReference type="InterPro" id="IPR021136">
    <property type="entry name" value="Flagellar_hook_control-like_C"/>
</dbReference>
<accession>A0A345YJP5</accession>
<name>A0A345YJP5_9SPHN</name>
<evidence type="ECO:0000259" key="2">
    <source>
        <dbReference type="Pfam" id="PF02120"/>
    </source>
</evidence>
<feature type="region of interest" description="Disordered" evidence="1">
    <location>
        <begin position="151"/>
        <end position="170"/>
    </location>
</feature>
<dbReference type="OrthoDB" id="7203912at2"/>
<dbReference type="AlphaFoldDB" id="A0A345YJP5"/>
<dbReference type="EMBL" id="CP031358">
    <property type="protein sequence ID" value="AXK44147.1"/>
    <property type="molecule type" value="Genomic_DNA"/>
</dbReference>
<feature type="region of interest" description="Disordered" evidence="1">
    <location>
        <begin position="97"/>
        <end position="142"/>
    </location>
</feature>
<organism evidence="3 4">
    <name type="scientific">Erythrobacter aureus</name>
    <dbReference type="NCBI Taxonomy" id="2182384"/>
    <lineage>
        <taxon>Bacteria</taxon>
        <taxon>Pseudomonadati</taxon>
        <taxon>Pseudomonadota</taxon>
        <taxon>Alphaproteobacteria</taxon>
        <taxon>Sphingomonadales</taxon>
        <taxon>Erythrobacteraceae</taxon>
        <taxon>Erythrobacter/Porphyrobacter group</taxon>
        <taxon>Erythrobacter</taxon>
    </lineage>
</organism>
<keyword evidence="4" id="KW-1185">Reference proteome</keyword>
<sequence length="523" mass="53803">MTHILSFISGSEFSPPMLSGGATLHTARGNFANLVGEIRVSTGASPQASAHTPTNQGMTTLLANEGDLSLPNALGANLLAAAGVSKPSAVQIAEGMQPTVPTTPNGALAEEAVSSSPSELPDVAATEGESRQTHASSLHRATEQSIIADPRGAQARQPQAPAAPTISNGEQAPAAPIVAGVQEDAPSAVPEIEQRPSPLPAEPDAPAAQNISAPAIEIAASDRTIAVNREGAQASGLPEANANTADAFATNPSDHQDIIPAPQGPVQTSAVAIAASQVAPQQKTASAPQSDTIAASADRTGSEPVAGKNPEAARTELAAGKAVQQPGAAEPATTDFSHRVSNAAAQNPQPTAAEVAGPITQQSNPQLDAARIPMHGTAPEAQIAARAGQMGKDLAVQIAKHSKDGQDALTIRLDPAEMGRIQIRMHFDEQGSLRAHVTAESNLALELLRRESFDLARALTDAGVRTDAQSFRFDSRGQEGGQHGHRQDQSGAHSRQFEEGGEALPDETEYRRVRTNGAVDVIA</sequence>
<feature type="compositionally biased region" description="Low complexity" evidence="1">
    <location>
        <begin position="153"/>
        <end position="164"/>
    </location>
</feature>
<dbReference type="InterPro" id="IPR038610">
    <property type="entry name" value="FliK-like_C_sf"/>
</dbReference>
<geneLocation type="plasmid" evidence="3 4">
    <name>unnamed</name>
</geneLocation>